<gene>
    <name evidence="2" type="ORF">MAGMO_4163</name>
</gene>
<sequence>MSAVTGDGESYSLDGVQVKPPADSNENFALGIDVTTVDSNGVTSDSQQTSGTISVEVASVADEATIDAGDITATEDAGAIALNLDAAVGDTDGSESITAIDISGVPDTVQLSAGTDNGDGSWSLTPDQLQGLTATVDGDVSGVFDMSVTAHVLDADSDSGGDDTIATTKDFTLTINPEADGVSITDGSASGNEDEWIAVEEPSFTLSDVDGSESINAVTITGIPDGAELQLEDGTSINVSGDSAEIPMSAITSTGESSYTIAGLEVKAPCRQQRKLHPGCRYHHHR</sequence>
<dbReference type="AlphaFoldDB" id="A0A1S7LR69"/>
<organism evidence="2">
    <name type="scientific">Magnetococcus massalia (strain MO-1)</name>
    <dbReference type="NCBI Taxonomy" id="451514"/>
    <lineage>
        <taxon>Bacteria</taxon>
        <taxon>Pseudomonadati</taxon>
        <taxon>Pseudomonadota</taxon>
        <taxon>Magnetococcia</taxon>
        <taxon>Magnetococcales</taxon>
        <taxon>Magnetococcaceae</taxon>
        <taxon>Magnetococcus</taxon>
    </lineage>
</organism>
<evidence type="ECO:0000313" key="2">
    <source>
        <dbReference type="EMBL" id="CRH08291.1"/>
    </source>
</evidence>
<accession>A0A1S7LR69</accession>
<evidence type="ECO:0000256" key="1">
    <source>
        <dbReference type="SAM" id="MobiDB-lite"/>
    </source>
</evidence>
<proteinExistence type="predicted"/>
<name>A0A1S7LR69_MAGMO</name>
<evidence type="ECO:0008006" key="3">
    <source>
        <dbReference type="Google" id="ProtNLM"/>
    </source>
</evidence>
<feature type="region of interest" description="Disordered" evidence="1">
    <location>
        <begin position="1"/>
        <end position="24"/>
    </location>
</feature>
<dbReference type="EMBL" id="LO017727">
    <property type="protein sequence ID" value="CRH08291.1"/>
    <property type="molecule type" value="Genomic_DNA"/>
</dbReference>
<protein>
    <recommendedName>
        <fullName evidence="3">T1SS secreted agglutinin RTX</fullName>
    </recommendedName>
</protein>
<reference evidence="2" key="1">
    <citation type="submission" date="2015-04" db="EMBL/GenBank/DDBJ databases">
        <authorList>
            <person name="Syromyatnikov M.Y."/>
            <person name="Popov V.N."/>
        </authorList>
    </citation>
    <scope>NUCLEOTIDE SEQUENCE</scope>
    <source>
        <strain evidence="2">MO-1</strain>
    </source>
</reference>